<reference evidence="1 2" key="1">
    <citation type="submission" date="2019-12" db="EMBL/GenBank/DDBJ databases">
        <authorList>
            <person name="Alioto T."/>
            <person name="Alioto T."/>
            <person name="Gomez Garrido J."/>
        </authorList>
    </citation>
    <scope>NUCLEOTIDE SEQUENCE [LARGE SCALE GENOMIC DNA]</scope>
</reference>
<comment type="caution">
    <text evidence="1">The sequence shown here is derived from an EMBL/GenBank/DDBJ whole genome shotgun (WGS) entry which is preliminary data.</text>
</comment>
<protein>
    <submittedName>
        <fullName evidence="1">Uncharacterized protein</fullName>
    </submittedName>
</protein>
<keyword evidence="2" id="KW-1185">Reference proteome</keyword>
<name>A0A8S0S7D2_OLEEU</name>
<dbReference type="EMBL" id="CACTIH010003962">
    <property type="protein sequence ID" value="CAA2988014.1"/>
    <property type="molecule type" value="Genomic_DNA"/>
</dbReference>
<gene>
    <name evidence="1" type="ORF">OLEA9_A106901</name>
</gene>
<dbReference type="Proteomes" id="UP000594638">
    <property type="component" value="Unassembled WGS sequence"/>
</dbReference>
<dbReference type="AlphaFoldDB" id="A0A8S0S7D2"/>
<dbReference type="Gramene" id="OE9A106901T1">
    <property type="protein sequence ID" value="OE9A106901C1"/>
    <property type="gene ID" value="OE9A106901"/>
</dbReference>
<evidence type="ECO:0000313" key="2">
    <source>
        <dbReference type="Proteomes" id="UP000594638"/>
    </source>
</evidence>
<accession>A0A8S0S7D2</accession>
<sequence>MPENQVESLPGPERVRTWAAHHAQKCLKIRLCPCRGQNSYWIWPTHYIPENAQNAWEHNCVLDIACTPCCLRAPKNLHASLLWPGFVADMAYTPCPKNCPEMPENQAASLSHPGYGLHSMS</sequence>
<proteinExistence type="predicted"/>
<evidence type="ECO:0000313" key="1">
    <source>
        <dbReference type="EMBL" id="CAA2988014.1"/>
    </source>
</evidence>
<organism evidence="1 2">
    <name type="scientific">Olea europaea subsp. europaea</name>
    <dbReference type="NCBI Taxonomy" id="158383"/>
    <lineage>
        <taxon>Eukaryota</taxon>
        <taxon>Viridiplantae</taxon>
        <taxon>Streptophyta</taxon>
        <taxon>Embryophyta</taxon>
        <taxon>Tracheophyta</taxon>
        <taxon>Spermatophyta</taxon>
        <taxon>Magnoliopsida</taxon>
        <taxon>eudicotyledons</taxon>
        <taxon>Gunneridae</taxon>
        <taxon>Pentapetalae</taxon>
        <taxon>asterids</taxon>
        <taxon>lamiids</taxon>
        <taxon>Lamiales</taxon>
        <taxon>Oleaceae</taxon>
        <taxon>Oleeae</taxon>
        <taxon>Olea</taxon>
    </lineage>
</organism>